<dbReference type="KEGG" id="vg:16275512"/>
<dbReference type="RefSeq" id="YP_008239468.1">
    <property type="nucleotide sequence ID" value="NC_021772.1"/>
</dbReference>
<dbReference type="Proteomes" id="UP000014990">
    <property type="component" value="Segment"/>
</dbReference>
<gene>
    <name evidence="1" type="ORF">SP058_00320</name>
</gene>
<dbReference type="EMBL" id="KC139517">
    <property type="protein sequence ID" value="AGF88179.1"/>
    <property type="molecule type" value="Genomic_DNA"/>
</dbReference>
<name>S4TNI8_9CAUD</name>
<accession>S4TNI8</accession>
<dbReference type="GeneID" id="16275512"/>
<evidence type="ECO:0000313" key="1">
    <source>
        <dbReference type="EMBL" id="AGF88179.1"/>
    </source>
</evidence>
<organism evidence="1 2">
    <name type="scientific">Salmonella phage FSL SP-058</name>
    <dbReference type="NCBI Taxonomy" id="1173761"/>
    <lineage>
        <taxon>Viruses</taxon>
        <taxon>Duplodnaviria</taxon>
        <taxon>Heunggongvirae</taxon>
        <taxon>Uroviricota</taxon>
        <taxon>Caudoviricetes</taxon>
        <taxon>Schitoviridae</taxon>
        <taxon>Humphriesvirinae</taxon>
        <taxon>Ithacavirus</taxon>
        <taxon>Ithacavirus SP058</taxon>
    </lineage>
</organism>
<protein>
    <submittedName>
        <fullName evidence="1">Uncharacterized protein</fullName>
    </submittedName>
</protein>
<proteinExistence type="predicted"/>
<evidence type="ECO:0000313" key="2">
    <source>
        <dbReference type="Proteomes" id="UP000014990"/>
    </source>
</evidence>
<keyword evidence="2" id="KW-1185">Reference proteome</keyword>
<dbReference type="OrthoDB" id="9249at10239"/>
<reference evidence="1 2" key="1">
    <citation type="journal article" date="2013" name="BMC Genomics">
        <title>Genomic characterization provides new insight into Salmonella phage diversity.</title>
        <authorList>
            <person name="Moreno Switt A.I."/>
            <person name="Orsi R.H."/>
            <person name="den Bakker H.C."/>
            <person name="Vongkamjan K."/>
            <person name="Altier C."/>
            <person name="Wiedmann M."/>
        </authorList>
    </citation>
    <scope>NUCLEOTIDE SEQUENCE [LARGE SCALE GENOMIC DNA]</scope>
</reference>
<sequence length="182" mass="20356">MSDLNELDLLKTQADQLGIAYHPNIGLEKLREKVQAKLNGESNTTAEVETVTETKTKSPAQLRAEAADEAMKLVRIRLTCMDPNKADYQGEIITVSNDVVGNIKVFVPYREEFYENGYHVPNIIYKFLRDRKYASIKTIKGPKGDTQQSVQANAYAIEVLPNLTPAELEDLKNQQAAAKSID</sequence>